<evidence type="ECO:0000256" key="1">
    <source>
        <dbReference type="SAM" id="MobiDB-lite"/>
    </source>
</evidence>
<proteinExistence type="predicted"/>
<feature type="non-terminal residue" evidence="2">
    <location>
        <position position="118"/>
    </location>
</feature>
<dbReference type="EMBL" id="MNPL01028978">
    <property type="protein sequence ID" value="OQR67380.1"/>
    <property type="molecule type" value="Genomic_DNA"/>
</dbReference>
<reference evidence="2 3" key="1">
    <citation type="journal article" date="2017" name="Gigascience">
        <title>Draft genome of the honey bee ectoparasitic mite, Tropilaelaps mercedesae, is shaped by the parasitic life history.</title>
        <authorList>
            <person name="Dong X."/>
            <person name="Armstrong S.D."/>
            <person name="Xia D."/>
            <person name="Makepeace B.L."/>
            <person name="Darby A.C."/>
            <person name="Kadowaki T."/>
        </authorList>
    </citation>
    <scope>NUCLEOTIDE SEQUENCE [LARGE SCALE GENOMIC DNA]</scope>
    <source>
        <strain evidence="2">Wuxi-XJTLU</strain>
    </source>
</reference>
<feature type="compositionally biased region" description="Basic and acidic residues" evidence="1">
    <location>
        <begin position="7"/>
        <end position="36"/>
    </location>
</feature>
<sequence>YTFHLSGRREDSPPPQRPDRLERLEHHRPEPHRTDGEVVTPTNPTDRLNLVNQQGKQQSIMINSSLPKAKLLNAGHVLSSPASVNDGAPGQGGVLDNYRTLPFKTHALLAIVEREPHR</sequence>
<accession>A0A1V9X1B4</accession>
<gene>
    <name evidence="2" type="ORF">BIW11_04774</name>
</gene>
<name>A0A1V9X1B4_9ACAR</name>
<protein>
    <submittedName>
        <fullName evidence="2">Uncharacterized protein</fullName>
    </submittedName>
</protein>
<dbReference type="AlphaFoldDB" id="A0A1V9X1B4"/>
<evidence type="ECO:0000313" key="3">
    <source>
        <dbReference type="Proteomes" id="UP000192247"/>
    </source>
</evidence>
<feature type="region of interest" description="Disordered" evidence="1">
    <location>
        <begin position="1"/>
        <end position="44"/>
    </location>
</feature>
<keyword evidence="3" id="KW-1185">Reference proteome</keyword>
<evidence type="ECO:0000313" key="2">
    <source>
        <dbReference type="EMBL" id="OQR67380.1"/>
    </source>
</evidence>
<feature type="non-terminal residue" evidence="2">
    <location>
        <position position="1"/>
    </location>
</feature>
<organism evidence="2 3">
    <name type="scientific">Tropilaelaps mercedesae</name>
    <dbReference type="NCBI Taxonomy" id="418985"/>
    <lineage>
        <taxon>Eukaryota</taxon>
        <taxon>Metazoa</taxon>
        <taxon>Ecdysozoa</taxon>
        <taxon>Arthropoda</taxon>
        <taxon>Chelicerata</taxon>
        <taxon>Arachnida</taxon>
        <taxon>Acari</taxon>
        <taxon>Parasitiformes</taxon>
        <taxon>Mesostigmata</taxon>
        <taxon>Gamasina</taxon>
        <taxon>Dermanyssoidea</taxon>
        <taxon>Laelapidae</taxon>
        <taxon>Tropilaelaps</taxon>
    </lineage>
</organism>
<dbReference type="Proteomes" id="UP000192247">
    <property type="component" value="Unassembled WGS sequence"/>
</dbReference>
<comment type="caution">
    <text evidence="2">The sequence shown here is derived from an EMBL/GenBank/DDBJ whole genome shotgun (WGS) entry which is preliminary data.</text>
</comment>
<dbReference type="InParanoid" id="A0A1V9X1B4"/>